<evidence type="ECO:0000256" key="3">
    <source>
        <dbReference type="ARBA" id="ARBA00023002"/>
    </source>
</evidence>
<comment type="similarity">
    <text evidence="1">Belongs to the intradiol ring-cleavage dioxygenase family.</text>
</comment>
<evidence type="ECO:0000256" key="1">
    <source>
        <dbReference type="ARBA" id="ARBA00007825"/>
    </source>
</evidence>
<organism evidence="6 7">
    <name type="scientific">Rubrivivax albus</name>
    <dbReference type="NCBI Taxonomy" id="2499835"/>
    <lineage>
        <taxon>Bacteria</taxon>
        <taxon>Pseudomonadati</taxon>
        <taxon>Pseudomonadota</taxon>
        <taxon>Betaproteobacteria</taxon>
        <taxon>Burkholderiales</taxon>
        <taxon>Sphaerotilaceae</taxon>
        <taxon>Rubrivivax</taxon>
    </lineage>
</organism>
<dbReference type="PANTHER" id="PTHR33711">
    <property type="entry name" value="DIOXYGENASE, PUTATIVE (AFU_ORTHOLOGUE AFUA_2G02910)-RELATED"/>
    <property type="match status" value="1"/>
</dbReference>
<dbReference type="InterPro" id="IPR015889">
    <property type="entry name" value="Intradiol_dOase_core"/>
</dbReference>
<dbReference type="PANTHER" id="PTHR33711:SF9">
    <property type="entry name" value="PROTOCATECHUATE 3,4-DIOXYGENASE ALPHA CHAIN"/>
    <property type="match status" value="1"/>
</dbReference>
<evidence type="ECO:0000259" key="5">
    <source>
        <dbReference type="Pfam" id="PF00775"/>
    </source>
</evidence>
<dbReference type="InterPro" id="IPR000627">
    <property type="entry name" value="Intradiol_dOase_C"/>
</dbReference>
<dbReference type="Gene3D" id="2.60.130.10">
    <property type="entry name" value="Aromatic compound dioxygenase"/>
    <property type="match status" value="1"/>
</dbReference>
<proteinExistence type="inferred from homology"/>
<protein>
    <submittedName>
        <fullName evidence="6">Intradiol ring-cleavage dioxygenase</fullName>
    </submittedName>
</protein>
<evidence type="ECO:0000256" key="4">
    <source>
        <dbReference type="SAM" id="SignalP"/>
    </source>
</evidence>
<dbReference type="SUPFAM" id="SSF49482">
    <property type="entry name" value="Aromatic compound dioxygenase"/>
    <property type="match status" value="1"/>
</dbReference>
<evidence type="ECO:0000313" key="6">
    <source>
        <dbReference type="EMBL" id="RVT53577.1"/>
    </source>
</evidence>
<dbReference type="Proteomes" id="UP000288178">
    <property type="component" value="Unassembled WGS sequence"/>
</dbReference>
<accession>A0A437JZN8</accession>
<dbReference type="InterPro" id="IPR050770">
    <property type="entry name" value="Intradiol_RC_Dioxygenase"/>
</dbReference>
<gene>
    <name evidence="6" type="ORF">ENE75_01360</name>
</gene>
<sequence length="212" mass="23015">MANLRRVLLTAGAAMLAAPVLAQSARVLPGMTEGPFYPPRRWRDSFAGGGDWDADLTRTSGSGPARGEHLALWLQVADARGRAVDDADVEIWQCDALAAYRHPSVPLEPGRHDPAFQGFGAVRSARDGSLKLRTIRPVPYPGRTPHIHVTVRHPSFGELTSQLFVAGDPGNARDFLWRRLDAEAQGALAMTLMSAEGDGLRWQARHTLIVPA</sequence>
<feature type="signal peptide" evidence="4">
    <location>
        <begin position="1"/>
        <end position="22"/>
    </location>
</feature>
<feature type="chain" id="PRO_5019564707" evidence="4">
    <location>
        <begin position="23"/>
        <end position="212"/>
    </location>
</feature>
<name>A0A437JZN8_9BURK</name>
<reference evidence="6 7" key="1">
    <citation type="submission" date="2019-01" db="EMBL/GenBank/DDBJ databases">
        <authorList>
            <person name="Chen W.-M."/>
        </authorList>
    </citation>
    <scope>NUCLEOTIDE SEQUENCE [LARGE SCALE GENOMIC DNA]</scope>
    <source>
        <strain evidence="6 7">ICH-3</strain>
    </source>
</reference>
<dbReference type="GO" id="GO:0008199">
    <property type="term" value="F:ferric iron binding"/>
    <property type="evidence" value="ECO:0007669"/>
    <property type="project" value="InterPro"/>
</dbReference>
<dbReference type="GO" id="GO:0016702">
    <property type="term" value="F:oxidoreductase activity, acting on single donors with incorporation of molecular oxygen, incorporation of two atoms of oxygen"/>
    <property type="evidence" value="ECO:0007669"/>
    <property type="project" value="InterPro"/>
</dbReference>
<dbReference type="AlphaFoldDB" id="A0A437JZN8"/>
<comment type="caution">
    <text evidence="6">The sequence shown here is derived from an EMBL/GenBank/DDBJ whole genome shotgun (WGS) entry which is preliminary data.</text>
</comment>
<keyword evidence="2 6" id="KW-0223">Dioxygenase</keyword>
<evidence type="ECO:0000313" key="7">
    <source>
        <dbReference type="Proteomes" id="UP000288178"/>
    </source>
</evidence>
<evidence type="ECO:0000256" key="2">
    <source>
        <dbReference type="ARBA" id="ARBA00022964"/>
    </source>
</evidence>
<dbReference type="OrthoDB" id="9805815at2"/>
<dbReference type="RefSeq" id="WP_128194867.1">
    <property type="nucleotide sequence ID" value="NZ_SACT01000001.1"/>
</dbReference>
<dbReference type="Pfam" id="PF00775">
    <property type="entry name" value="Dioxygenase_C"/>
    <property type="match status" value="1"/>
</dbReference>
<keyword evidence="4" id="KW-0732">Signal</keyword>
<keyword evidence="7" id="KW-1185">Reference proteome</keyword>
<dbReference type="EMBL" id="SACT01000001">
    <property type="protein sequence ID" value="RVT53577.1"/>
    <property type="molecule type" value="Genomic_DNA"/>
</dbReference>
<feature type="domain" description="Intradiol ring-cleavage dioxygenases" evidence="5">
    <location>
        <begin position="46"/>
        <end position="176"/>
    </location>
</feature>
<keyword evidence="3" id="KW-0560">Oxidoreductase</keyword>